<dbReference type="AlphaFoldDB" id="A0AAD3SJV9"/>
<feature type="region of interest" description="Disordered" evidence="1">
    <location>
        <begin position="1"/>
        <end position="25"/>
    </location>
</feature>
<proteinExistence type="predicted"/>
<dbReference type="Proteomes" id="UP001279734">
    <property type="component" value="Unassembled WGS sequence"/>
</dbReference>
<evidence type="ECO:0000313" key="3">
    <source>
        <dbReference type="Proteomes" id="UP001279734"/>
    </source>
</evidence>
<protein>
    <submittedName>
        <fullName evidence="2">Uncharacterized protein</fullName>
    </submittedName>
</protein>
<organism evidence="2 3">
    <name type="scientific">Nepenthes gracilis</name>
    <name type="common">Slender pitcher plant</name>
    <dbReference type="NCBI Taxonomy" id="150966"/>
    <lineage>
        <taxon>Eukaryota</taxon>
        <taxon>Viridiplantae</taxon>
        <taxon>Streptophyta</taxon>
        <taxon>Embryophyta</taxon>
        <taxon>Tracheophyta</taxon>
        <taxon>Spermatophyta</taxon>
        <taxon>Magnoliopsida</taxon>
        <taxon>eudicotyledons</taxon>
        <taxon>Gunneridae</taxon>
        <taxon>Pentapetalae</taxon>
        <taxon>Caryophyllales</taxon>
        <taxon>Nepenthaceae</taxon>
        <taxon>Nepenthes</taxon>
    </lineage>
</organism>
<comment type="caution">
    <text evidence="2">The sequence shown here is derived from an EMBL/GenBank/DDBJ whole genome shotgun (WGS) entry which is preliminary data.</text>
</comment>
<evidence type="ECO:0000256" key="1">
    <source>
        <dbReference type="SAM" id="MobiDB-lite"/>
    </source>
</evidence>
<dbReference type="EMBL" id="BSYO01000012">
    <property type="protein sequence ID" value="GMH12518.1"/>
    <property type="molecule type" value="Genomic_DNA"/>
</dbReference>
<keyword evidence="3" id="KW-1185">Reference proteome</keyword>
<sequence>MKHTQNETRIETKENRLPEEQKNYRRKLREKTKIALREKYFVRKIHTTTKSKLKRIAVEASSKRKRRCSFKRTDRKWRRRKFRENCSGVEEEGIEEISARFTFAYKLRVT</sequence>
<feature type="compositionally biased region" description="Basic and acidic residues" evidence="1">
    <location>
        <begin position="1"/>
        <end position="23"/>
    </location>
</feature>
<accession>A0AAD3SJV9</accession>
<gene>
    <name evidence="2" type="ORF">Nepgr_014359</name>
</gene>
<reference evidence="2" key="1">
    <citation type="submission" date="2023-05" db="EMBL/GenBank/DDBJ databases">
        <title>Nepenthes gracilis genome sequencing.</title>
        <authorList>
            <person name="Fukushima K."/>
        </authorList>
    </citation>
    <scope>NUCLEOTIDE SEQUENCE</scope>
    <source>
        <strain evidence="2">SING2019-196</strain>
    </source>
</reference>
<evidence type="ECO:0000313" key="2">
    <source>
        <dbReference type="EMBL" id="GMH12518.1"/>
    </source>
</evidence>
<name>A0AAD3SJV9_NEPGR</name>